<protein>
    <submittedName>
        <fullName evidence="1">Uncharacterized protein</fullName>
    </submittedName>
</protein>
<gene>
    <name evidence="1" type="ORF">P0Y53_13710</name>
</gene>
<dbReference type="Proteomes" id="UP001220610">
    <property type="component" value="Chromosome"/>
</dbReference>
<proteinExistence type="predicted"/>
<evidence type="ECO:0000313" key="2">
    <source>
        <dbReference type="Proteomes" id="UP001220610"/>
    </source>
</evidence>
<reference evidence="1" key="1">
    <citation type="submission" date="2023-03" db="EMBL/GenBank/DDBJ databases">
        <title>Andean soil-derived lignocellulolytic bacterial consortium as a source of novel taxa and putative plastic-active enzymes.</title>
        <authorList>
            <person name="Diaz-Garcia L."/>
            <person name="Chuvochina M."/>
            <person name="Feuerriegel G."/>
            <person name="Bunk B."/>
            <person name="Sproer C."/>
            <person name="Streit W.R."/>
            <person name="Rodriguez L.M."/>
            <person name="Overmann J."/>
            <person name="Jimenez D.J."/>
        </authorList>
    </citation>
    <scope>NUCLEOTIDE SEQUENCE</scope>
    <source>
        <strain evidence="1">MAG 7</strain>
    </source>
</reference>
<name>A0AAJ6BDZ0_9BACT</name>
<dbReference type="EMBL" id="CP119311">
    <property type="protein sequence ID" value="WEK33543.1"/>
    <property type="molecule type" value="Genomic_DNA"/>
</dbReference>
<sequence length="140" mass="15450">MIKEIAQSRRLRKITLATSALVMSAGLVTSLTSFQSSGAGCYPEYGHGEGWDAVEEVCPTEYWKKVTTYTTGSGAGVVYVDSGHEIENTGIYAAVSGYYNPEDVMLHWSWLEAYKECCVQAPYYYYSCTTTIPCSPAEIH</sequence>
<evidence type="ECO:0000313" key="1">
    <source>
        <dbReference type="EMBL" id="WEK33543.1"/>
    </source>
</evidence>
<accession>A0AAJ6BDZ0</accession>
<dbReference type="AlphaFoldDB" id="A0AAJ6BDZ0"/>
<organism evidence="1 2">
    <name type="scientific">Candidatus Pseudobacter hemicellulosilyticus</name>
    <dbReference type="NCBI Taxonomy" id="3121375"/>
    <lineage>
        <taxon>Bacteria</taxon>
        <taxon>Pseudomonadati</taxon>
        <taxon>Bacteroidota</taxon>
        <taxon>Chitinophagia</taxon>
        <taxon>Chitinophagales</taxon>
        <taxon>Chitinophagaceae</taxon>
        <taxon>Pseudobacter</taxon>
    </lineage>
</organism>